<feature type="region of interest" description="Disordered" evidence="1">
    <location>
        <begin position="109"/>
        <end position="134"/>
    </location>
</feature>
<name>A0ABW0M2N0_9BURK</name>
<evidence type="ECO:0000313" key="2">
    <source>
        <dbReference type="EMBL" id="MFC5472393.1"/>
    </source>
</evidence>
<keyword evidence="3" id="KW-1185">Reference proteome</keyword>
<dbReference type="RefSeq" id="WP_378993778.1">
    <property type="nucleotide sequence ID" value="NZ_JBHSMT010000001.1"/>
</dbReference>
<evidence type="ECO:0000313" key="3">
    <source>
        <dbReference type="Proteomes" id="UP001596045"/>
    </source>
</evidence>
<comment type="caution">
    <text evidence="2">The sequence shown here is derived from an EMBL/GenBank/DDBJ whole genome shotgun (WGS) entry which is preliminary data.</text>
</comment>
<gene>
    <name evidence="2" type="ORF">ACFPM8_00330</name>
</gene>
<proteinExistence type="predicted"/>
<dbReference type="Pfam" id="PF11306">
    <property type="entry name" value="DUF3108"/>
    <property type="match status" value="1"/>
</dbReference>
<evidence type="ECO:0000256" key="1">
    <source>
        <dbReference type="SAM" id="MobiDB-lite"/>
    </source>
</evidence>
<protein>
    <submittedName>
        <fullName evidence="2">DUF3108 domain-containing protein</fullName>
    </submittedName>
</protein>
<accession>A0ABW0M2N0</accession>
<dbReference type="EMBL" id="JBHSMT010000001">
    <property type="protein sequence ID" value="MFC5472393.1"/>
    <property type="molecule type" value="Genomic_DNA"/>
</dbReference>
<organism evidence="2 3">
    <name type="scientific">Paraherbaspirillum soli</name>
    <dbReference type="NCBI Taxonomy" id="631222"/>
    <lineage>
        <taxon>Bacteria</taxon>
        <taxon>Pseudomonadati</taxon>
        <taxon>Pseudomonadota</taxon>
        <taxon>Betaproteobacteria</taxon>
        <taxon>Burkholderiales</taxon>
        <taxon>Oxalobacteraceae</taxon>
        <taxon>Paraherbaspirillum</taxon>
    </lineage>
</organism>
<reference evidence="3" key="1">
    <citation type="journal article" date="2019" name="Int. J. Syst. Evol. Microbiol.">
        <title>The Global Catalogue of Microorganisms (GCM) 10K type strain sequencing project: providing services to taxonomists for standard genome sequencing and annotation.</title>
        <authorList>
            <consortium name="The Broad Institute Genomics Platform"/>
            <consortium name="The Broad Institute Genome Sequencing Center for Infectious Disease"/>
            <person name="Wu L."/>
            <person name="Ma J."/>
        </authorList>
    </citation>
    <scope>NUCLEOTIDE SEQUENCE [LARGE SCALE GENOMIC DNA]</scope>
    <source>
        <strain evidence="3">JCM 17066</strain>
    </source>
</reference>
<dbReference type="InterPro" id="IPR021457">
    <property type="entry name" value="DUF3108"/>
</dbReference>
<sequence>MLLLVSLALHLILIGWGGSKLAAPSRTNQAEKIVIAEIKPLPAVDKPVLLPEPPKPAPQARPKKAAAKSRPQPAPEPLVPDTPIRETVTPIAPPAPVNPIAAAPVADATAAASADNAPTGDSEPTATTPGIRYRIKPPPSAELSYAVEALQKGLTYHGSGKITWQTDGGSYVINGEAGALFITALDFKSEGEIDSFGVAPVIYTEKRFRKAATNTHFHRERNIISFSASTNSYPRTGGEQDRASIVWQLASIGRGDSEKFTAGAVIDVFVAGTRDAETWRIQVIGQEQITVGTGTIETWHVIRVPQPGSYEQRLDIWLAPDEQWYPIKLRFTETNGDFLDMSLSKLKPLGISQPT</sequence>
<feature type="compositionally biased region" description="Low complexity" evidence="1">
    <location>
        <begin position="109"/>
        <end position="118"/>
    </location>
</feature>
<feature type="compositionally biased region" description="Pro residues" evidence="1">
    <location>
        <begin position="50"/>
        <end position="59"/>
    </location>
</feature>
<feature type="region of interest" description="Disordered" evidence="1">
    <location>
        <begin position="45"/>
        <end position="95"/>
    </location>
</feature>
<dbReference type="Proteomes" id="UP001596045">
    <property type="component" value="Unassembled WGS sequence"/>
</dbReference>